<organism evidence="2 3">
    <name type="scientific">Caligus rogercresseyi</name>
    <name type="common">Sea louse</name>
    <dbReference type="NCBI Taxonomy" id="217165"/>
    <lineage>
        <taxon>Eukaryota</taxon>
        <taxon>Metazoa</taxon>
        <taxon>Ecdysozoa</taxon>
        <taxon>Arthropoda</taxon>
        <taxon>Crustacea</taxon>
        <taxon>Multicrustacea</taxon>
        <taxon>Hexanauplia</taxon>
        <taxon>Copepoda</taxon>
        <taxon>Siphonostomatoida</taxon>
        <taxon>Caligidae</taxon>
        <taxon>Caligus</taxon>
    </lineage>
</organism>
<keyword evidence="3" id="KW-1185">Reference proteome</keyword>
<proteinExistence type="predicted"/>
<accession>A0A7T8GPP9</accession>
<dbReference type="AlphaFoldDB" id="A0A7T8GPP9"/>
<gene>
    <name evidence="2" type="ORF">FKW44_023370</name>
</gene>
<name>A0A7T8GPP9_CALRO</name>
<protein>
    <submittedName>
        <fullName evidence="2">Uncharacterized protein</fullName>
    </submittedName>
</protein>
<feature type="compositionally biased region" description="Polar residues" evidence="1">
    <location>
        <begin position="71"/>
        <end position="80"/>
    </location>
</feature>
<dbReference type="EMBL" id="CP045907">
    <property type="protein sequence ID" value="QQP35211.1"/>
    <property type="molecule type" value="Genomic_DNA"/>
</dbReference>
<feature type="region of interest" description="Disordered" evidence="1">
    <location>
        <begin position="67"/>
        <end position="89"/>
    </location>
</feature>
<feature type="non-terminal residue" evidence="2">
    <location>
        <position position="1"/>
    </location>
</feature>
<reference evidence="3" key="1">
    <citation type="submission" date="2021-01" db="EMBL/GenBank/DDBJ databases">
        <title>Caligus Genome Assembly.</title>
        <authorList>
            <person name="Gallardo-Escarate C."/>
        </authorList>
    </citation>
    <scope>NUCLEOTIDE SEQUENCE [LARGE SCALE GENOMIC DNA]</scope>
</reference>
<feature type="non-terminal residue" evidence="2">
    <location>
        <position position="89"/>
    </location>
</feature>
<sequence length="89" mass="10600">RTDTVLPYRAQTHDPSRGLINPIHEKLRPFKDHYMEVNFLRRVPQTPPLPLFFDLFSKFKESEKKLRETSKSSNHLQANSEVIKHMLRD</sequence>
<evidence type="ECO:0000313" key="3">
    <source>
        <dbReference type="Proteomes" id="UP000595437"/>
    </source>
</evidence>
<dbReference type="Proteomes" id="UP000595437">
    <property type="component" value="Chromosome 18"/>
</dbReference>
<evidence type="ECO:0000313" key="2">
    <source>
        <dbReference type="EMBL" id="QQP35211.1"/>
    </source>
</evidence>
<evidence type="ECO:0000256" key="1">
    <source>
        <dbReference type="SAM" id="MobiDB-lite"/>
    </source>
</evidence>